<dbReference type="Proteomes" id="UP000011087">
    <property type="component" value="Unassembled WGS sequence"/>
</dbReference>
<dbReference type="GeneID" id="17291922"/>
<dbReference type="EnsemblProtists" id="EKX35204">
    <property type="protein sequence ID" value="EKX35204"/>
    <property type="gene ID" value="GUITHDRAFT_118649"/>
</dbReference>
<protein>
    <submittedName>
        <fullName evidence="2 3">Uncharacterized protein</fullName>
    </submittedName>
</protein>
<dbReference type="SMART" id="SM00185">
    <property type="entry name" value="ARM"/>
    <property type="match status" value="8"/>
</dbReference>
<dbReference type="HOGENOM" id="CLU_508515_0_0_1"/>
<reference evidence="4" key="2">
    <citation type="submission" date="2012-11" db="EMBL/GenBank/DDBJ databases">
        <authorList>
            <person name="Kuo A."/>
            <person name="Curtis B.A."/>
            <person name="Tanifuji G."/>
            <person name="Burki F."/>
            <person name="Gruber A."/>
            <person name="Irimia M."/>
            <person name="Maruyama S."/>
            <person name="Arias M.C."/>
            <person name="Ball S.G."/>
            <person name="Gile G.H."/>
            <person name="Hirakawa Y."/>
            <person name="Hopkins J.F."/>
            <person name="Rensing S.A."/>
            <person name="Schmutz J."/>
            <person name="Symeonidi A."/>
            <person name="Elias M."/>
            <person name="Eveleigh R.J."/>
            <person name="Herman E.K."/>
            <person name="Klute M.J."/>
            <person name="Nakayama T."/>
            <person name="Obornik M."/>
            <person name="Reyes-Prieto A."/>
            <person name="Armbrust E.V."/>
            <person name="Aves S.J."/>
            <person name="Beiko R.G."/>
            <person name="Coutinho P."/>
            <person name="Dacks J.B."/>
            <person name="Durnford D.G."/>
            <person name="Fast N.M."/>
            <person name="Green B.R."/>
            <person name="Grisdale C."/>
            <person name="Hempe F."/>
            <person name="Henrissat B."/>
            <person name="Hoppner M.P."/>
            <person name="Ishida K.-I."/>
            <person name="Kim E."/>
            <person name="Koreny L."/>
            <person name="Kroth P.G."/>
            <person name="Liu Y."/>
            <person name="Malik S.-B."/>
            <person name="Maier U.G."/>
            <person name="McRose D."/>
            <person name="Mock T."/>
            <person name="Neilson J.A."/>
            <person name="Onodera N.T."/>
            <person name="Poole A.M."/>
            <person name="Pritham E.J."/>
            <person name="Richards T.A."/>
            <person name="Rocap G."/>
            <person name="Roy S.W."/>
            <person name="Sarai C."/>
            <person name="Schaack S."/>
            <person name="Shirato S."/>
            <person name="Slamovits C.H."/>
            <person name="Spencer D.F."/>
            <person name="Suzuki S."/>
            <person name="Worden A.Z."/>
            <person name="Zauner S."/>
            <person name="Barry K."/>
            <person name="Bell C."/>
            <person name="Bharti A.K."/>
            <person name="Crow J.A."/>
            <person name="Grimwood J."/>
            <person name="Kramer R."/>
            <person name="Lindquist E."/>
            <person name="Lucas S."/>
            <person name="Salamov A."/>
            <person name="McFadden G.I."/>
            <person name="Lane C.E."/>
            <person name="Keeling P.J."/>
            <person name="Gray M.W."/>
            <person name="Grigoriev I.V."/>
            <person name="Archibald J.M."/>
        </authorList>
    </citation>
    <scope>NUCLEOTIDE SEQUENCE</scope>
    <source>
        <strain evidence="4">CCMP2712</strain>
    </source>
</reference>
<dbReference type="InterPro" id="IPR000225">
    <property type="entry name" value="Armadillo"/>
</dbReference>
<dbReference type="PROSITE" id="PS50176">
    <property type="entry name" value="ARM_REPEAT"/>
    <property type="match status" value="3"/>
</dbReference>
<dbReference type="InterPro" id="IPR016024">
    <property type="entry name" value="ARM-type_fold"/>
</dbReference>
<keyword evidence="4" id="KW-1185">Reference proteome</keyword>
<sequence>MTAELKAKNRTGEHLDWEDSNILQGISRISSSLEQCNNGESVTALLDAFLSTCPFFSRSEFQDMEKEKGEPWHRLHCIYSFVHTSGCTRQFCRLLEECREDMGAMGRCSFILWHLSRNADNRQEMLSLGTHRALVQLMEESSQHLNVVVHSLGLLWNLSAEPDYRNDIIASRAADMLLDFMHTHEEVAPVQENAIGALINLSLNIDFERCKGYVSPLLSVMSRHTSSPLIQENSCWFLCNMNDDSIRSYIVEHGGVQCVLRCLQVHEEDARVQEKGLWALCSFACDGASSCLIVASGGVEVIVRAMTRFAHNETIVCYACWTLKNVAAVSKDVCVDIAREGVVPVVLELLRGQGGKKRGGWSDETLEQFFSLIRNLAFHDDVRAEIVKRKGIARILKSLPRVQAAATKASSLAALCNLVKQEDESIVELVRRKGVEAVLLLMTSDCCLDIHKFGCILLYSLSRERESCKLRVIRAGGVEVLKEAIKQHGHEQTVRDCAVQTLRNLCYNDKMEMRIQQETNILLARASHPLQVCLLP</sequence>
<accession>L1IH05</accession>
<gene>
    <name evidence="2" type="ORF">GUITHDRAFT_118649</name>
</gene>
<dbReference type="RefSeq" id="XP_005822184.1">
    <property type="nucleotide sequence ID" value="XM_005822127.1"/>
</dbReference>
<dbReference type="KEGG" id="gtt:GUITHDRAFT_118649"/>
<evidence type="ECO:0000313" key="2">
    <source>
        <dbReference type="EMBL" id="EKX35204.1"/>
    </source>
</evidence>
<reference evidence="2 4" key="1">
    <citation type="journal article" date="2012" name="Nature">
        <title>Algal genomes reveal evolutionary mosaicism and the fate of nucleomorphs.</title>
        <authorList>
            <consortium name="DOE Joint Genome Institute"/>
            <person name="Curtis B.A."/>
            <person name="Tanifuji G."/>
            <person name="Burki F."/>
            <person name="Gruber A."/>
            <person name="Irimia M."/>
            <person name="Maruyama S."/>
            <person name="Arias M.C."/>
            <person name="Ball S.G."/>
            <person name="Gile G.H."/>
            <person name="Hirakawa Y."/>
            <person name="Hopkins J.F."/>
            <person name="Kuo A."/>
            <person name="Rensing S.A."/>
            <person name="Schmutz J."/>
            <person name="Symeonidi A."/>
            <person name="Elias M."/>
            <person name="Eveleigh R.J."/>
            <person name="Herman E.K."/>
            <person name="Klute M.J."/>
            <person name="Nakayama T."/>
            <person name="Obornik M."/>
            <person name="Reyes-Prieto A."/>
            <person name="Armbrust E.V."/>
            <person name="Aves S.J."/>
            <person name="Beiko R.G."/>
            <person name="Coutinho P."/>
            <person name="Dacks J.B."/>
            <person name="Durnford D.G."/>
            <person name="Fast N.M."/>
            <person name="Green B.R."/>
            <person name="Grisdale C.J."/>
            <person name="Hempel F."/>
            <person name="Henrissat B."/>
            <person name="Hoppner M.P."/>
            <person name="Ishida K."/>
            <person name="Kim E."/>
            <person name="Koreny L."/>
            <person name="Kroth P.G."/>
            <person name="Liu Y."/>
            <person name="Malik S.B."/>
            <person name="Maier U.G."/>
            <person name="McRose D."/>
            <person name="Mock T."/>
            <person name="Neilson J.A."/>
            <person name="Onodera N.T."/>
            <person name="Poole A.M."/>
            <person name="Pritham E.J."/>
            <person name="Richards T.A."/>
            <person name="Rocap G."/>
            <person name="Roy S.W."/>
            <person name="Sarai C."/>
            <person name="Schaack S."/>
            <person name="Shirato S."/>
            <person name="Slamovits C.H."/>
            <person name="Spencer D.F."/>
            <person name="Suzuki S."/>
            <person name="Worden A.Z."/>
            <person name="Zauner S."/>
            <person name="Barry K."/>
            <person name="Bell C."/>
            <person name="Bharti A.K."/>
            <person name="Crow J.A."/>
            <person name="Grimwood J."/>
            <person name="Kramer R."/>
            <person name="Lindquist E."/>
            <person name="Lucas S."/>
            <person name="Salamov A."/>
            <person name="McFadden G.I."/>
            <person name="Lane C.E."/>
            <person name="Keeling P.J."/>
            <person name="Gray M.W."/>
            <person name="Grigoriev I.V."/>
            <person name="Archibald J.M."/>
        </authorList>
    </citation>
    <scope>NUCLEOTIDE SEQUENCE</scope>
    <source>
        <strain evidence="2 4">CCMP2712</strain>
    </source>
</reference>
<evidence type="ECO:0000313" key="4">
    <source>
        <dbReference type="Proteomes" id="UP000011087"/>
    </source>
</evidence>
<dbReference type="PANTHER" id="PTHR23315">
    <property type="entry name" value="U BOX DOMAIN-CONTAINING"/>
    <property type="match status" value="1"/>
</dbReference>
<dbReference type="PANTHER" id="PTHR23315:SF7">
    <property type="entry name" value="U-BOX DOMAIN-CONTAINING PROTEIN 4"/>
    <property type="match status" value="1"/>
</dbReference>
<reference evidence="3" key="3">
    <citation type="submission" date="2016-03" db="UniProtKB">
        <authorList>
            <consortium name="EnsemblProtists"/>
        </authorList>
    </citation>
    <scope>IDENTIFICATION</scope>
</reference>
<evidence type="ECO:0000256" key="1">
    <source>
        <dbReference type="PROSITE-ProRule" id="PRU00259"/>
    </source>
</evidence>
<dbReference type="Gene3D" id="1.25.10.10">
    <property type="entry name" value="Leucine-rich Repeat Variant"/>
    <property type="match status" value="2"/>
</dbReference>
<organism evidence="2">
    <name type="scientific">Guillardia theta (strain CCMP2712)</name>
    <name type="common">Cryptophyte</name>
    <dbReference type="NCBI Taxonomy" id="905079"/>
    <lineage>
        <taxon>Eukaryota</taxon>
        <taxon>Cryptophyceae</taxon>
        <taxon>Pyrenomonadales</taxon>
        <taxon>Geminigeraceae</taxon>
        <taxon>Guillardia</taxon>
    </lineage>
</organism>
<dbReference type="EMBL" id="JH993095">
    <property type="protein sequence ID" value="EKX35204.1"/>
    <property type="molecule type" value="Genomic_DNA"/>
</dbReference>
<name>L1IH05_GUITC</name>
<dbReference type="AlphaFoldDB" id="L1IH05"/>
<dbReference type="PaxDb" id="55529-EKX35204"/>
<feature type="repeat" description="ARM" evidence="1">
    <location>
        <begin position="129"/>
        <end position="173"/>
    </location>
</feature>
<proteinExistence type="predicted"/>
<feature type="repeat" description="ARM" evidence="1">
    <location>
        <begin position="297"/>
        <end position="327"/>
    </location>
</feature>
<evidence type="ECO:0000313" key="3">
    <source>
        <dbReference type="EnsemblProtists" id="EKX35204"/>
    </source>
</evidence>
<feature type="repeat" description="ARM" evidence="1">
    <location>
        <begin position="476"/>
        <end position="520"/>
    </location>
</feature>
<dbReference type="InterPro" id="IPR011989">
    <property type="entry name" value="ARM-like"/>
</dbReference>
<dbReference type="SUPFAM" id="SSF48371">
    <property type="entry name" value="ARM repeat"/>
    <property type="match status" value="2"/>
</dbReference>